<keyword evidence="1" id="KW-1015">Disulfide bond</keyword>
<evidence type="ECO:0000313" key="6">
    <source>
        <dbReference type="EMBL" id="KAL2475719.1"/>
    </source>
</evidence>
<dbReference type="Gene3D" id="2.60.40.420">
    <property type="entry name" value="Cupredoxins - blue copper proteins"/>
    <property type="match status" value="1"/>
</dbReference>
<feature type="region of interest" description="Disordered" evidence="3">
    <location>
        <begin position="129"/>
        <end position="149"/>
    </location>
</feature>
<comment type="caution">
    <text evidence="6">The sequence shown here is derived from an EMBL/GenBank/DDBJ whole genome shotgun (WGS) entry which is preliminary data.</text>
</comment>
<evidence type="ECO:0000256" key="2">
    <source>
        <dbReference type="ARBA" id="ARBA00023180"/>
    </source>
</evidence>
<evidence type="ECO:0000256" key="3">
    <source>
        <dbReference type="SAM" id="MobiDB-lite"/>
    </source>
</evidence>
<dbReference type="Proteomes" id="UP001604336">
    <property type="component" value="Unassembled WGS sequence"/>
</dbReference>
<dbReference type="EMBL" id="JBFOLK010000011">
    <property type="protein sequence ID" value="KAL2475719.1"/>
    <property type="molecule type" value="Genomic_DNA"/>
</dbReference>
<keyword evidence="2" id="KW-0325">Glycoprotein</keyword>
<feature type="signal peptide" evidence="4">
    <location>
        <begin position="1"/>
        <end position="27"/>
    </location>
</feature>
<evidence type="ECO:0000256" key="1">
    <source>
        <dbReference type="ARBA" id="ARBA00023157"/>
    </source>
</evidence>
<feature type="compositionally biased region" description="Low complexity" evidence="3">
    <location>
        <begin position="137"/>
        <end position="149"/>
    </location>
</feature>
<proteinExistence type="predicted"/>
<name>A0ABD1QL90_9LAMI</name>
<organism evidence="6 7">
    <name type="scientific">Abeliophyllum distichum</name>
    <dbReference type="NCBI Taxonomy" id="126358"/>
    <lineage>
        <taxon>Eukaryota</taxon>
        <taxon>Viridiplantae</taxon>
        <taxon>Streptophyta</taxon>
        <taxon>Embryophyta</taxon>
        <taxon>Tracheophyta</taxon>
        <taxon>Spermatophyta</taxon>
        <taxon>Magnoliopsida</taxon>
        <taxon>eudicotyledons</taxon>
        <taxon>Gunneridae</taxon>
        <taxon>Pentapetalae</taxon>
        <taxon>asterids</taxon>
        <taxon>lamiids</taxon>
        <taxon>Lamiales</taxon>
        <taxon>Oleaceae</taxon>
        <taxon>Forsythieae</taxon>
        <taxon>Abeliophyllum</taxon>
    </lineage>
</organism>
<dbReference type="AlphaFoldDB" id="A0ABD1QL90"/>
<feature type="domain" description="Phytocyanin" evidence="5">
    <location>
        <begin position="29"/>
        <end position="129"/>
    </location>
</feature>
<gene>
    <name evidence="6" type="ORF">Adt_36455</name>
</gene>
<dbReference type="SUPFAM" id="SSF49503">
    <property type="entry name" value="Cupredoxins"/>
    <property type="match status" value="1"/>
</dbReference>
<dbReference type="InterPro" id="IPR039391">
    <property type="entry name" value="Phytocyanin-like"/>
</dbReference>
<evidence type="ECO:0000259" key="5">
    <source>
        <dbReference type="PROSITE" id="PS51485"/>
    </source>
</evidence>
<dbReference type="CDD" id="cd04216">
    <property type="entry name" value="Phytocyanin"/>
    <property type="match status" value="1"/>
</dbReference>
<dbReference type="PANTHER" id="PTHR33021">
    <property type="entry name" value="BLUE COPPER PROTEIN"/>
    <property type="match status" value="1"/>
</dbReference>
<keyword evidence="4" id="KW-0732">Signal</keyword>
<sequence>MAGVKVLIAHVLVVLVSVSLRKQEVSAQVHHVVGGDRGWDPDTDIDSWLSGRVFRLGDKIWFTYSAARESILELQSLEDFLTCDLASPIRMYTDGLNHISLDREEIRYFTSGNMESCKNGLKLHVNVQPSEKNETQSTPTAIATAPTSPSASTKLNVLTYLLFIGLFHCYMV</sequence>
<keyword evidence="7" id="KW-1185">Reference proteome</keyword>
<evidence type="ECO:0000256" key="4">
    <source>
        <dbReference type="SAM" id="SignalP"/>
    </source>
</evidence>
<feature type="chain" id="PRO_5044812824" evidence="4">
    <location>
        <begin position="28"/>
        <end position="172"/>
    </location>
</feature>
<dbReference type="FunFam" id="2.60.40.420:FF:000034">
    <property type="entry name" value="Cupredoxin superfamily protein"/>
    <property type="match status" value="1"/>
</dbReference>
<evidence type="ECO:0000313" key="7">
    <source>
        <dbReference type="Proteomes" id="UP001604336"/>
    </source>
</evidence>
<protein>
    <submittedName>
        <fullName evidence="6">Cupredoxin superfamily protein</fullName>
    </submittedName>
</protein>
<dbReference type="PANTHER" id="PTHR33021:SF31">
    <property type="entry name" value="OS02G0720100 PROTEIN"/>
    <property type="match status" value="1"/>
</dbReference>
<dbReference type="InterPro" id="IPR003245">
    <property type="entry name" value="Phytocyanin_dom"/>
</dbReference>
<dbReference type="InterPro" id="IPR008972">
    <property type="entry name" value="Cupredoxin"/>
</dbReference>
<reference evidence="7" key="1">
    <citation type="submission" date="2024-07" db="EMBL/GenBank/DDBJ databases">
        <title>Two chromosome-level genome assemblies of Korean endemic species Abeliophyllum distichum and Forsythia ovata (Oleaceae).</title>
        <authorList>
            <person name="Jang H."/>
        </authorList>
    </citation>
    <scope>NUCLEOTIDE SEQUENCE [LARGE SCALE GENOMIC DNA]</scope>
</reference>
<dbReference type="PROSITE" id="PS51485">
    <property type="entry name" value="PHYTOCYANIN"/>
    <property type="match status" value="1"/>
</dbReference>
<dbReference type="Pfam" id="PF02298">
    <property type="entry name" value="Cu_bind_like"/>
    <property type="match status" value="1"/>
</dbReference>
<accession>A0ABD1QL90</accession>